<gene>
    <name evidence="5 8" type="primary">prmC</name>
    <name evidence="8" type="ORF">ACFS5M_09470</name>
</gene>
<dbReference type="GO" id="GO:0032259">
    <property type="term" value="P:methylation"/>
    <property type="evidence" value="ECO:0007669"/>
    <property type="project" value="UniProtKB-KW"/>
</dbReference>
<dbReference type="SUPFAM" id="SSF53335">
    <property type="entry name" value="S-adenosyl-L-methionine-dependent methyltransferases"/>
    <property type="match status" value="1"/>
</dbReference>
<proteinExistence type="inferred from homology"/>
<dbReference type="InterPro" id="IPR019874">
    <property type="entry name" value="RF_methyltr_PrmC"/>
</dbReference>
<feature type="domain" description="Release factor glutamine methyltransferase N-terminal" evidence="7">
    <location>
        <begin position="28"/>
        <end position="75"/>
    </location>
</feature>
<reference evidence="9" key="1">
    <citation type="journal article" date="2019" name="Int. J. Syst. Evol. Microbiol.">
        <title>The Global Catalogue of Microorganisms (GCM) 10K type strain sequencing project: providing services to taxonomists for standard genome sequencing and annotation.</title>
        <authorList>
            <consortium name="The Broad Institute Genomics Platform"/>
            <consortium name="The Broad Institute Genome Sequencing Center for Infectious Disease"/>
            <person name="Wu L."/>
            <person name="Ma J."/>
        </authorList>
    </citation>
    <scope>NUCLEOTIDE SEQUENCE [LARGE SCALE GENOMIC DNA]</scope>
    <source>
        <strain evidence="9">KCTC 32141</strain>
    </source>
</reference>
<dbReference type="InterPro" id="IPR007848">
    <property type="entry name" value="Small_mtfrase_dom"/>
</dbReference>
<dbReference type="InterPro" id="IPR004556">
    <property type="entry name" value="HemK-like"/>
</dbReference>
<dbReference type="Pfam" id="PF17827">
    <property type="entry name" value="PrmC_N"/>
    <property type="match status" value="1"/>
</dbReference>
<sequence length="289" mass="33218">MKLKVIQDIFHKELDPIYGANEVNSMFYLLIDAFYGFSRLQLVLDSDYAIIKEEQERIIDALDRLKREEPIQYILKETEFYGLIIKVNTQTLIPRPETEELVQWIIDEVTLNTTKKPLTILDVGTGSGCIAIALAKHLPQAQVYAIDVSEAALKVAKDNSKLNNVKIEFIKGNVLDVESCPLPEDVRFDIIVSNPPYVRQLEKEKMRANVLEHEPHLALFVKNENPLEFYEAITKLAVNNLKPKGLLFFEINEYFGKEMIDLLDVNKFQSIELKQDIFSKDRMIKGTKG</sequence>
<comment type="caution">
    <text evidence="5">Lacks conserved residue(s) required for the propagation of feature annotation.</text>
</comment>
<dbReference type="Gene3D" id="1.10.8.10">
    <property type="entry name" value="DNA helicase RuvA subunit, C-terminal domain"/>
    <property type="match status" value="1"/>
</dbReference>
<dbReference type="NCBIfam" id="TIGR00536">
    <property type="entry name" value="hemK_fam"/>
    <property type="match status" value="1"/>
</dbReference>
<evidence type="ECO:0000259" key="6">
    <source>
        <dbReference type="Pfam" id="PF05175"/>
    </source>
</evidence>
<dbReference type="InterPro" id="IPR040758">
    <property type="entry name" value="PrmC_N"/>
</dbReference>
<dbReference type="GO" id="GO:0102559">
    <property type="term" value="F:peptide chain release factor N(5)-glutamine methyltransferase activity"/>
    <property type="evidence" value="ECO:0007669"/>
    <property type="project" value="UniProtKB-EC"/>
</dbReference>
<evidence type="ECO:0000256" key="5">
    <source>
        <dbReference type="HAMAP-Rule" id="MF_02126"/>
    </source>
</evidence>
<keyword evidence="3 5" id="KW-0949">S-adenosyl-L-methionine</keyword>
<dbReference type="PANTHER" id="PTHR18895:SF74">
    <property type="entry name" value="MTRF1L RELEASE FACTOR GLUTAMINE METHYLTRANSFERASE"/>
    <property type="match status" value="1"/>
</dbReference>
<protein>
    <recommendedName>
        <fullName evidence="5">Release factor glutamine methyltransferase</fullName>
        <shortName evidence="5">RF MTase</shortName>
        <ecNumber evidence="5">2.1.1.297</ecNumber>
    </recommendedName>
    <alternativeName>
        <fullName evidence="5">N5-glutamine methyltransferase PrmC</fullName>
    </alternativeName>
    <alternativeName>
        <fullName evidence="5">Protein-(glutamine-N5) MTase PrmC</fullName>
    </alternativeName>
    <alternativeName>
        <fullName evidence="5">Protein-glutamine N-methyltransferase PrmC</fullName>
    </alternativeName>
</protein>
<feature type="binding site" evidence="5">
    <location>
        <position position="194"/>
    </location>
    <ligand>
        <name>S-adenosyl-L-methionine</name>
        <dbReference type="ChEBI" id="CHEBI:59789"/>
    </ligand>
</feature>
<evidence type="ECO:0000313" key="9">
    <source>
        <dbReference type="Proteomes" id="UP001597533"/>
    </source>
</evidence>
<dbReference type="HAMAP" id="MF_02126">
    <property type="entry name" value="RF_methyltr_PrmC"/>
    <property type="match status" value="1"/>
</dbReference>
<dbReference type="InterPro" id="IPR050320">
    <property type="entry name" value="N5-glutamine_MTase"/>
</dbReference>
<dbReference type="Gene3D" id="3.40.50.150">
    <property type="entry name" value="Vaccinia Virus protein VP39"/>
    <property type="match status" value="1"/>
</dbReference>
<dbReference type="InterPro" id="IPR029063">
    <property type="entry name" value="SAM-dependent_MTases_sf"/>
</dbReference>
<comment type="function">
    <text evidence="5">Methylates the class 1 translation termination release factors RF1/PrfA and RF2/PrfB on the glutamine residue of the universally conserved GGQ motif.</text>
</comment>
<keyword evidence="1 5" id="KW-0489">Methyltransferase</keyword>
<feature type="binding site" evidence="5">
    <location>
        <begin position="124"/>
        <end position="128"/>
    </location>
    <ligand>
        <name>S-adenosyl-L-methionine</name>
        <dbReference type="ChEBI" id="CHEBI:59789"/>
    </ligand>
</feature>
<evidence type="ECO:0000256" key="3">
    <source>
        <dbReference type="ARBA" id="ARBA00022691"/>
    </source>
</evidence>
<dbReference type="RefSeq" id="WP_183488190.1">
    <property type="nucleotide sequence ID" value="NZ_JBHUOV010000002.1"/>
</dbReference>
<dbReference type="NCBIfam" id="TIGR03534">
    <property type="entry name" value="RF_mod_PrmC"/>
    <property type="match status" value="1"/>
</dbReference>
<feature type="binding site" evidence="5">
    <location>
        <position position="147"/>
    </location>
    <ligand>
        <name>S-adenosyl-L-methionine</name>
        <dbReference type="ChEBI" id="CHEBI:59789"/>
    </ligand>
</feature>
<evidence type="ECO:0000256" key="1">
    <source>
        <dbReference type="ARBA" id="ARBA00022603"/>
    </source>
</evidence>
<organism evidence="8 9">
    <name type="scientific">Lacinutrix iliipiscaria</name>
    <dbReference type="NCBI Taxonomy" id="1230532"/>
    <lineage>
        <taxon>Bacteria</taxon>
        <taxon>Pseudomonadati</taxon>
        <taxon>Bacteroidota</taxon>
        <taxon>Flavobacteriia</taxon>
        <taxon>Flavobacteriales</taxon>
        <taxon>Flavobacteriaceae</taxon>
        <taxon>Lacinutrix</taxon>
    </lineage>
</organism>
<keyword evidence="9" id="KW-1185">Reference proteome</keyword>
<dbReference type="EMBL" id="JBHUOV010000002">
    <property type="protein sequence ID" value="MFD2823898.1"/>
    <property type="molecule type" value="Genomic_DNA"/>
</dbReference>
<feature type="domain" description="Methyltransferase small" evidence="6">
    <location>
        <begin position="118"/>
        <end position="206"/>
    </location>
</feature>
<dbReference type="Pfam" id="PF05175">
    <property type="entry name" value="MTS"/>
    <property type="match status" value="1"/>
</dbReference>
<comment type="similarity">
    <text evidence="5">Belongs to the protein N5-glutamine methyltransferase family. PrmC subfamily.</text>
</comment>
<feature type="binding site" evidence="5">
    <location>
        <begin position="194"/>
        <end position="197"/>
    </location>
    <ligand>
        <name>substrate</name>
    </ligand>
</feature>
<dbReference type="EC" id="2.1.1.297" evidence="5"/>
<name>A0ABW5WRF9_9FLAO</name>
<dbReference type="InterPro" id="IPR002052">
    <property type="entry name" value="DNA_methylase_N6_adenine_CS"/>
</dbReference>
<keyword evidence="2 5" id="KW-0808">Transferase</keyword>
<evidence type="ECO:0000256" key="2">
    <source>
        <dbReference type="ARBA" id="ARBA00022679"/>
    </source>
</evidence>
<evidence type="ECO:0000313" key="8">
    <source>
        <dbReference type="EMBL" id="MFD2823898.1"/>
    </source>
</evidence>
<dbReference type="PANTHER" id="PTHR18895">
    <property type="entry name" value="HEMK METHYLTRANSFERASE"/>
    <property type="match status" value="1"/>
</dbReference>
<comment type="catalytic activity">
    <reaction evidence="4 5">
        <text>L-glutaminyl-[peptide chain release factor] + S-adenosyl-L-methionine = N(5)-methyl-L-glutaminyl-[peptide chain release factor] + S-adenosyl-L-homocysteine + H(+)</text>
        <dbReference type="Rhea" id="RHEA:42896"/>
        <dbReference type="Rhea" id="RHEA-COMP:10271"/>
        <dbReference type="Rhea" id="RHEA-COMP:10272"/>
        <dbReference type="ChEBI" id="CHEBI:15378"/>
        <dbReference type="ChEBI" id="CHEBI:30011"/>
        <dbReference type="ChEBI" id="CHEBI:57856"/>
        <dbReference type="ChEBI" id="CHEBI:59789"/>
        <dbReference type="ChEBI" id="CHEBI:61891"/>
        <dbReference type="EC" id="2.1.1.297"/>
    </reaction>
</comment>
<accession>A0ABW5WRF9</accession>
<evidence type="ECO:0000259" key="7">
    <source>
        <dbReference type="Pfam" id="PF17827"/>
    </source>
</evidence>
<dbReference type="CDD" id="cd02440">
    <property type="entry name" value="AdoMet_MTases"/>
    <property type="match status" value="1"/>
</dbReference>
<dbReference type="Proteomes" id="UP001597533">
    <property type="component" value="Unassembled WGS sequence"/>
</dbReference>
<comment type="caution">
    <text evidence="8">The sequence shown here is derived from an EMBL/GenBank/DDBJ whole genome shotgun (WGS) entry which is preliminary data.</text>
</comment>
<dbReference type="PROSITE" id="PS00092">
    <property type="entry name" value="N6_MTASE"/>
    <property type="match status" value="1"/>
</dbReference>
<evidence type="ECO:0000256" key="4">
    <source>
        <dbReference type="ARBA" id="ARBA00048391"/>
    </source>
</evidence>